<feature type="chain" id="PRO_5039950157" description="GDP-fucose protein O-fucosyltransferase 2" evidence="13">
    <location>
        <begin position="26"/>
        <end position="379"/>
    </location>
</feature>
<dbReference type="PANTHER" id="PTHR13398:SF0">
    <property type="entry name" value="GDP-FUCOSE PROTEIN O-FUCOSYLTRANSFERASE 2"/>
    <property type="match status" value="1"/>
</dbReference>
<evidence type="ECO:0000256" key="11">
    <source>
        <dbReference type="ARBA" id="ARBA00047273"/>
    </source>
</evidence>
<comment type="catalytic activity">
    <reaction evidence="11">
        <text>L-threonyl-[protein] + GDP-beta-L-fucose = 3-O-(alpha-L-fucosyl)-L-threonyl-[protein] + GDP + H(+)</text>
        <dbReference type="Rhea" id="RHEA:70491"/>
        <dbReference type="Rhea" id="RHEA-COMP:11060"/>
        <dbReference type="Rhea" id="RHEA-COMP:17915"/>
        <dbReference type="ChEBI" id="CHEBI:15378"/>
        <dbReference type="ChEBI" id="CHEBI:30013"/>
        <dbReference type="ChEBI" id="CHEBI:57273"/>
        <dbReference type="ChEBI" id="CHEBI:58189"/>
        <dbReference type="ChEBI" id="CHEBI:189631"/>
        <dbReference type="EC" id="2.4.1.221"/>
    </reaction>
    <physiologicalReaction direction="left-to-right" evidence="11">
        <dbReference type="Rhea" id="RHEA:70492"/>
    </physiologicalReaction>
</comment>
<reference evidence="14" key="1">
    <citation type="journal article" date="2020" name="Cell">
        <title>Large-Scale Comparative Analyses of Tick Genomes Elucidate Their Genetic Diversity and Vector Capacities.</title>
        <authorList>
            <consortium name="Tick Genome and Microbiome Consortium (TIGMIC)"/>
            <person name="Jia N."/>
            <person name="Wang J."/>
            <person name="Shi W."/>
            <person name="Du L."/>
            <person name="Sun Y."/>
            <person name="Zhan W."/>
            <person name="Jiang J.F."/>
            <person name="Wang Q."/>
            <person name="Zhang B."/>
            <person name="Ji P."/>
            <person name="Bell-Sakyi L."/>
            <person name="Cui X.M."/>
            <person name="Yuan T.T."/>
            <person name="Jiang B.G."/>
            <person name="Yang W.F."/>
            <person name="Lam T.T."/>
            <person name="Chang Q.C."/>
            <person name="Ding S.J."/>
            <person name="Wang X.J."/>
            <person name="Zhu J.G."/>
            <person name="Ruan X.D."/>
            <person name="Zhao L."/>
            <person name="Wei J.T."/>
            <person name="Ye R.Z."/>
            <person name="Que T.C."/>
            <person name="Du C.H."/>
            <person name="Zhou Y.H."/>
            <person name="Cheng J.X."/>
            <person name="Dai P.F."/>
            <person name="Guo W.B."/>
            <person name="Han X.H."/>
            <person name="Huang E.J."/>
            <person name="Li L.F."/>
            <person name="Wei W."/>
            <person name="Gao Y.C."/>
            <person name="Liu J.Z."/>
            <person name="Shao H.Z."/>
            <person name="Wang X."/>
            <person name="Wang C.C."/>
            <person name="Yang T.C."/>
            <person name="Huo Q.B."/>
            <person name="Li W."/>
            <person name="Chen H.Y."/>
            <person name="Chen S.E."/>
            <person name="Zhou L.G."/>
            <person name="Ni X.B."/>
            <person name="Tian J.H."/>
            <person name="Sheng Y."/>
            <person name="Liu T."/>
            <person name="Pan Y.S."/>
            <person name="Xia L.Y."/>
            <person name="Li J."/>
            <person name="Zhao F."/>
            <person name="Cao W.C."/>
        </authorList>
    </citation>
    <scope>NUCLEOTIDE SEQUENCE</scope>
    <source>
        <strain evidence="14">Rmic-2018</strain>
    </source>
</reference>
<keyword evidence="15" id="KW-1185">Reference proteome</keyword>
<evidence type="ECO:0000256" key="7">
    <source>
        <dbReference type="ARBA" id="ARBA00023277"/>
    </source>
</evidence>
<dbReference type="PANTHER" id="PTHR13398">
    <property type="entry name" value="GDP-FUCOSE PROTEIN O-FUCOSYLTRANSFERASE 2"/>
    <property type="match status" value="1"/>
</dbReference>
<evidence type="ECO:0000256" key="13">
    <source>
        <dbReference type="SAM" id="SignalP"/>
    </source>
</evidence>
<dbReference type="GO" id="GO:0046922">
    <property type="term" value="F:peptide-O-fucosyltransferase activity"/>
    <property type="evidence" value="ECO:0007669"/>
    <property type="project" value="UniProtKB-EC"/>
</dbReference>
<dbReference type="EMBL" id="JABSTU010000008">
    <property type="protein sequence ID" value="KAH8023512.1"/>
    <property type="molecule type" value="Genomic_DNA"/>
</dbReference>
<evidence type="ECO:0000256" key="2">
    <source>
        <dbReference type="ARBA" id="ARBA00004922"/>
    </source>
</evidence>
<evidence type="ECO:0000256" key="4">
    <source>
        <dbReference type="ARBA" id="ARBA00022679"/>
    </source>
</evidence>
<dbReference type="InterPro" id="IPR019378">
    <property type="entry name" value="GDP-Fuc_O-FucTrfase"/>
</dbReference>
<dbReference type="InterPro" id="IPR045130">
    <property type="entry name" value="OFUT2-like"/>
</dbReference>
<comment type="pathway">
    <text evidence="2">Protein modification; protein glycosylation.</text>
</comment>
<accession>A0A9J6DNN8</accession>
<dbReference type="GO" id="GO:0006004">
    <property type="term" value="P:fucose metabolic process"/>
    <property type="evidence" value="ECO:0007669"/>
    <property type="project" value="UniProtKB-KW"/>
</dbReference>
<evidence type="ECO:0000256" key="6">
    <source>
        <dbReference type="ARBA" id="ARBA00023253"/>
    </source>
</evidence>
<evidence type="ECO:0000256" key="10">
    <source>
        <dbReference type="ARBA" id="ARBA00033083"/>
    </source>
</evidence>
<dbReference type="EC" id="2.4.1.221" evidence="3"/>
<comment type="catalytic activity">
    <reaction evidence="12">
        <text>L-seryl-[protein] + GDP-beta-L-fucose = 3-O-(alpha-L-fucosyl)-L-seryl-[protein] + GDP + H(+)</text>
        <dbReference type="Rhea" id="RHEA:63644"/>
        <dbReference type="Rhea" id="RHEA-COMP:9863"/>
        <dbReference type="Rhea" id="RHEA-COMP:17914"/>
        <dbReference type="ChEBI" id="CHEBI:15378"/>
        <dbReference type="ChEBI" id="CHEBI:29999"/>
        <dbReference type="ChEBI" id="CHEBI:57273"/>
        <dbReference type="ChEBI" id="CHEBI:58189"/>
        <dbReference type="ChEBI" id="CHEBI:189632"/>
        <dbReference type="EC" id="2.4.1.221"/>
    </reaction>
    <physiologicalReaction direction="left-to-right" evidence="12">
        <dbReference type="Rhea" id="RHEA:63645"/>
    </physiologicalReaction>
</comment>
<evidence type="ECO:0000256" key="1">
    <source>
        <dbReference type="ARBA" id="ARBA00004240"/>
    </source>
</evidence>
<dbReference type="GO" id="GO:0005783">
    <property type="term" value="C:endoplasmic reticulum"/>
    <property type="evidence" value="ECO:0007669"/>
    <property type="project" value="UniProtKB-SubCell"/>
</dbReference>
<evidence type="ECO:0000313" key="14">
    <source>
        <dbReference type="EMBL" id="KAH8023512.1"/>
    </source>
</evidence>
<evidence type="ECO:0000256" key="12">
    <source>
        <dbReference type="ARBA" id="ARBA00048647"/>
    </source>
</evidence>
<feature type="signal peptide" evidence="13">
    <location>
        <begin position="1"/>
        <end position="25"/>
    </location>
</feature>
<comment type="subcellular location">
    <subcellularLocation>
        <location evidence="1">Endoplasmic reticulum</location>
    </subcellularLocation>
</comment>
<keyword evidence="6" id="KW-0294">Fucose metabolism</keyword>
<evidence type="ECO:0000256" key="8">
    <source>
        <dbReference type="ARBA" id="ARBA00025803"/>
    </source>
</evidence>
<evidence type="ECO:0000256" key="9">
    <source>
        <dbReference type="ARBA" id="ARBA00026232"/>
    </source>
</evidence>
<evidence type="ECO:0000256" key="5">
    <source>
        <dbReference type="ARBA" id="ARBA00022824"/>
    </source>
</evidence>
<evidence type="ECO:0000256" key="3">
    <source>
        <dbReference type="ARBA" id="ARBA00012196"/>
    </source>
</evidence>
<dbReference type="CDD" id="cd11298">
    <property type="entry name" value="O-FucT-2"/>
    <property type="match status" value="1"/>
</dbReference>
<gene>
    <name evidence="14" type="ORF">HPB51_014761</name>
</gene>
<keyword evidence="7" id="KW-0119">Carbohydrate metabolism</keyword>
<dbReference type="AlphaFoldDB" id="A0A9J6DNN8"/>
<proteinExistence type="inferred from homology"/>
<name>A0A9J6DNN8_RHIMP</name>
<dbReference type="Proteomes" id="UP000821866">
    <property type="component" value="Chromosome 6"/>
</dbReference>
<dbReference type="VEuPathDB" id="VectorBase:LOC119171804"/>
<sequence length="379" mass="43640">MLVQRFTVLVCCAVFVGVLSLLVSATEPYPTCPGANRPSQPCSASVSKETLPRKYLMHDVNPGEGFNLRRDVYMRVARLVAALNADSQREEWVLVLPPWGPLYHWQSKDIGSQMKIRWERFFDIKSLAGYVPVMEFEDYIHSIGRLIDKVFYLQHYPSTFTSSNWVEKYEEGSCLEETGYFEESNGEFTGWFWGYNDVVSKEISCLYVQGSGSTLKPLLQEHSNHTSIMLDRAEVMLHDNFGDPDYWEIRRSMRFSKRLRDVGDTFRRDSLNSDDKRDSTVLDEDWKVVPNSTGHALGGPYLAVHLRRQDYVKSRPKDVPDLKWAAEQIKVLLEKQGLKKVFVATDAGDEEFQTLRTYLPEAVRFEPSKEFVENSKMVG</sequence>
<dbReference type="Pfam" id="PF10250">
    <property type="entry name" value="O-FucT"/>
    <property type="match status" value="1"/>
</dbReference>
<keyword evidence="5" id="KW-0256">Endoplasmic reticulum</keyword>
<reference evidence="14" key="2">
    <citation type="submission" date="2021-09" db="EMBL/GenBank/DDBJ databases">
        <authorList>
            <person name="Jia N."/>
            <person name="Wang J."/>
            <person name="Shi W."/>
            <person name="Du L."/>
            <person name="Sun Y."/>
            <person name="Zhan W."/>
            <person name="Jiang J."/>
            <person name="Wang Q."/>
            <person name="Zhang B."/>
            <person name="Ji P."/>
            <person name="Sakyi L.B."/>
            <person name="Cui X."/>
            <person name="Yuan T."/>
            <person name="Jiang B."/>
            <person name="Yang W."/>
            <person name="Lam T.T.-Y."/>
            <person name="Chang Q."/>
            <person name="Ding S."/>
            <person name="Wang X."/>
            <person name="Zhu J."/>
            <person name="Ruan X."/>
            <person name="Zhao L."/>
            <person name="Wei J."/>
            <person name="Que T."/>
            <person name="Du C."/>
            <person name="Cheng J."/>
            <person name="Dai P."/>
            <person name="Han X."/>
            <person name="Huang E."/>
            <person name="Gao Y."/>
            <person name="Liu J."/>
            <person name="Shao H."/>
            <person name="Ye R."/>
            <person name="Li L."/>
            <person name="Wei W."/>
            <person name="Wang X."/>
            <person name="Wang C."/>
            <person name="Huo Q."/>
            <person name="Li W."/>
            <person name="Guo W."/>
            <person name="Chen H."/>
            <person name="Chen S."/>
            <person name="Zhou L."/>
            <person name="Zhou L."/>
            <person name="Ni X."/>
            <person name="Tian J."/>
            <person name="Zhou Y."/>
            <person name="Sheng Y."/>
            <person name="Liu T."/>
            <person name="Pan Y."/>
            <person name="Xia L."/>
            <person name="Li J."/>
            <person name="Zhao F."/>
            <person name="Cao W."/>
        </authorList>
    </citation>
    <scope>NUCLEOTIDE SEQUENCE</scope>
    <source>
        <strain evidence="14">Rmic-2018</strain>
        <tissue evidence="14">Larvae</tissue>
    </source>
</reference>
<dbReference type="Gene3D" id="3.40.50.11340">
    <property type="match status" value="1"/>
</dbReference>
<dbReference type="Gene3D" id="3.40.50.11350">
    <property type="match status" value="1"/>
</dbReference>
<protein>
    <recommendedName>
        <fullName evidence="9">GDP-fucose protein O-fucosyltransferase 2</fullName>
        <ecNumber evidence="3">2.4.1.221</ecNumber>
    </recommendedName>
    <alternativeName>
        <fullName evidence="10">Peptide-O-fucosyltransferase 2</fullName>
    </alternativeName>
</protein>
<keyword evidence="4" id="KW-0808">Transferase</keyword>
<keyword evidence="13" id="KW-0732">Signal</keyword>
<organism evidence="14 15">
    <name type="scientific">Rhipicephalus microplus</name>
    <name type="common">Cattle tick</name>
    <name type="synonym">Boophilus microplus</name>
    <dbReference type="NCBI Taxonomy" id="6941"/>
    <lineage>
        <taxon>Eukaryota</taxon>
        <taxon>Metazoa</taxon>
        <taxon>Ecdysozoa</taxon>
        <taxon>Arthropoda</taxon>
        <taxon>Chelicerata</taxon>
        <taxon>Arachnida</taxon>
        <taxon>Acari</taxon>
        <taxon>Parasitiformes</taxon>
        <taxon>Ixodida</taxon>
        <taxon>Ixodoidea</taxon>
        <taxon>Ixodidae</taxon>
        <taxon>Rhipicephalinae</taxon>
        <taxon>Rhipicephalus</taxon>
        <taxon>Boophilus</taxon>
    </lineage>
</organism>
<evidence type="ECO:0000313" key="15">
    <source>
        <dbReference type="Proteomes" id="UP000821866"/>
    </source>
</evidence>
<comment type="similarity">
    <text evidence="8">Belongs to the glycosyltransferase 68 family.</text>
</comment>
<comment type="caution">
    <text evidence="14">The sequence shown here is derived from an EMBL/GenBank/DDBJ whole genome shotgun (WGS) entry which is preliminary data.</text>
</comment>